<dbReference type="PANTHER" id="PTHR36486">
    <property type="entry name" value="OS01G0977800 PROTEIN"/>
    <property type="match status" value="1"/>
</dbReference>
<evidence type="ECO:0000313" key="4">
    <source>
        <dbReference type="EMBL" id="KAJ0985417.1"/>
    </source>
</evidence>
<keyword evidence="1" id="KW-0479">Metal-binding</keyword>
<organism evidence="4 5">
    <name type="scientific">Dioscorea zingiberensis</name>
    <dbReference type="NCBI Taxonomy" id="325984"/>
    <lineage>
        <taxon>Eukaryota</taxon>
        <taxon>Viridiplantae</taxon>
        <taxon>Streptophyta</taxon>
        <taxon>Embryophyta</taxon>
        <taxon>Tracheophyta</taxon>
        <taxon>Spermatophyta</taxon>
        <taxon>Magnoliopsida</taxon>
        <taxon>Liliopsida</taxon>
        <taxon>Dioscoreales</taxon>
        <taxon>Dioscoreaceae</taxon>
        <taxon>Dioscorea</taxon>
    </lineage>
</organism>
<protein>
    <recommendedName>
        <fullName evidence="6">FYVE-type domain-containing protein</fullName>
    </recommendedName>
</protein>
<evidence type="ECO:0000256" key="2">
    <source>
        <dbReference type="ARBA" id="ARBA00022833"/>
    </source>
</evidence>
<evidence type="ECO:0000313" key="5">
    <source>
        <dbReference type="Proteomes" id="UP001085076"/>
    </source>
</evidence>
<dbReference type="EMBL" id="JAGGNH010000001">
    <property type="protein sequence ID" value="KAJ0985417.1"/>
    <property type="molecule type" value="Genomic_DNA"/>
</dbReference>
<proteinExistence type="predicted"/>
<feature type="region of interest" description="Disordered" evidence="3">
    <location>
        <begin position="232"/>
        <end position="252"/>
    </location>
</feature>
<dbReference type="OrthoDB" id="1746176at2759"/>
<keyword evidence="5" id="KW-1185">Reference proteome</keyword>
<dbReference type="Proteomes" id="UP001085076">
    <property type="component" value="Miscellaneous, Linkage group lg01"/>
</dbReference>
<reference evidence="4" key="2">
    <citation type="journal article" date="2022" name="Hortic Res">
        <title>The genome of Dioscorea zingiberensis sheds light on the biosynthesis, origin and evolution of the medicinally important diosgenin saponins.</title>
        <authorList>
            <person name="Li Y."/>
            <person name="Tan C."/>
            <person name="Li Z."/>
            <person name="Guo J."/>
            <person name="Li S."/>
            <person name="Chen X."/>
            <person name="Wang C."/>
            <person name="Dai X."/>
            <person name="Yang H."/>
            <person name="Song W."/>
            <person name="Hou L."/>
            <person name="Xu J."/>
            <person name="Tong Z."/>
            <person name="Xu A."/>
            <person name="Yuan X."/>
            <person name="Wang W."/>
            <person name="Yang Q."/>
            <person name="Chen L."/>
            <person name="Sun Z."/>
            <person name="Wang K."/>
            <person name="Pan B."/>
            <person name="Chen J."/>
            <person name="Bao Y."/>
            <person name="Liu F."/>
            <person name="Qi X."/>
            <person name="Gang D.R."/>
            <person name="Wen J."/>
            <person name="Li J."/>
        </authorList>
    </citation>
    <scope>NUCLEOTIDE SEQUENCE</scope>
    <source>
        <strain evidence="4">Dzin_1.0</strain>
    </source>
</reference>
<keyword evidence="1" id="KW-0863">Zinc-finger</keyword>
<dbReference type="InterPro" id="IPR011011">
    <property type="entry name" value="Znf_FYVE_PHD"/>
</dbReference>
<evidence type="ECO:0000256" key="1">
    <source>
        <dbReference type="ARBA" id="ARBA00022771"/>
    </source>
</evidence>
<dbReference type="GO" id="GO:0008270">
    <property type="term" value="F:zinc ion binding"/>
    <property type="evidence" value="ECO:0007669"/>
    <property type="project" value="UniProtKB-KW"/>
</dbReference>
<accession>A0A9D5D6L3</accession>
<dbReference type="SUPFAM" id="SSF57903">
    <property type="entry name" value="FYVE/PHD zinc finger"/>
    <property type="match status" value="1"/>
</dbReference>
<sequence>MGDQRFNPAKARQELEELYSGVVDDSADLTFKDLAGFQQNVEVAERRKQMTPIHEEQDDYMKEKEILSKSPSLDFSKGFEGTRERLQHIEDEMNYRISARNTTIKKKPLMIVVENSPMSGDAASPFNMASPFQDNEARRRSGIPHSNICTLCNTYIYLFRHRCLVCGRVYCRECVLIGMGDMHEGRKCIECLGRRFSERYIHKAGQTGSCCCWTNPKNVRLQELKWAERGPRRNRGRWPERGGMVSRPMSPALSPAMIPGTPSLSYMSRARSPTPGTPMRSPGHSVGSPYAKRSSNFPASPYAFPL</sequence>
<dbReference type="CDD" id="cd00065">
    <property type="entry name" value="FYVE_like_SF"/>
    <property type="match status" value="1"/>
</dbReference>
<dbReference type="InterPro" id="IPR053057">
    <property type="entry name" value="XLG_GTP-binding"/>
</dbReference>
<gene>
    <name evidence="4" type="ORF">J5N97_003773</name>
</gene>
<evidence type="ECO:0000256" key="3">
    <source>
        <dbReference type="SAM" id="MobiDB-lite"/>
    </source>
</evidence>
<reference evidence="4" key="1">
    <citation type="submission" date="2021-03" db="EMBL/GenBank/DDBJ databases">
        <authorList>
            <person name="Li Z."/>
            <person name="Yang C."/>
        </authorList>
    </citation>
    <scope>NUCLEOTIDE SEQUENCE</scope>
    <source>
        <strain evidence="4">Dzin_1.0</strain>
        <tissue evidence="4">Leaf</tissue>
    </source>
</reference>
<feature type="region of interest" description="Disordered" evidence="3">
    <location>
        <begin position="267"/>
        <end position="306"/>
    </location>
</feature>
<dbReference type="PANTHER" id="PTHR36486:SF2">
    <property type="entry name" value="OS01G0977800 PROTEIN"/>
    <property type="match status" value="1"/>
</dbReference>
<keyword evidence="2" id="KW-0862">Zinc</keyword>
<evidence type="ECO:0008006" key="6">
    <source>
        <dbReference type="Google" id="ProtNLM"/>
    </source>
</evidence>
<dbReference type="AlphaFoldDB" id="A0A9D5D6L3"/>
<name>A0A9D5D6L3_9LILI</name>
<comment type="caution">
    <text evidence="4">The sequence shown here is derived from an EMBL/GenBank/DDBJ whole genome shotgun (WGS) entry which is preliminary data.</text>
</comment>